<dbReference type="InterPro" id="IPR057670">
    <property type="entry name" value="SH3_retrovirus"/>
</dbReference>
<dbReference type="InterPro" id="IPR012337">
    <property type="entry name" value="RNaseH-like_sf"/>
</dbReference>
<dbReference type="AlphaFoldDB" id="A0ABD2WJX9"/>
<evidence type="ECO:0000313" key="2">
    <source>
        <dbReference type="EMBL" id="KAL3392877.1"/>
    </source>
</evidence>
<feature type="domain" description="Integrase catalytic" evidence="1">
    <location>
        <begin position="1"/>
        <end position="108"/>
    </location>
</feature>
<dbReference type="EMBL" id="JBJJXI010000101">
    <property type="protein sequence ID" value="KAL3392877.1"/>
    <property type="molecule type" value="Genomic_DNA"/>
</dbReference>
<protein>
    <recommendedName>
        <fullName evidence="1">Integrase catalytic domain-containing protein</fullName>
    </recommendedName>
</protein>
<dbReference type="Gene3D" id="3.30.420.10">
    <property type="entry name" value="Ribonuclease H-like superfamily/Ribonuclease H"/>
    <property type="match status" value="1"/>
</dbReference>
<dbReference type="InterPro" id="IPR039537">
    <property type="entry name" value="Retrotran_Ty1/copia-like"/>
</dbReference>
<dbReference type="PANTHER" id="PTHR42648:SF28">
    <property type="entry name" value="TRANSPOSON-ENCODED PROTEIN WITH RIBONUCLEASE H-LIKE AND RETROVIRUS ZINC FINGER-LIKE DOMAINS"/>
    <property type="match status" value="1"/>
</dbReference>
<keyword evidence="3" id="KW-1185">Reference proteome</keyword>
<dbReference type="PROSITE" id="PS50994">
    <property type="entry name" value="INTEGRASE"/>
    <property type="match status" value="1"/>
</dbReference>
<dbReference type="InterPro" id="IPR036397">
    <property type="entry name" value="RNaseH_sf"/>
</dbReference>
<accession>A0ABD2WJX9</accession>
<sequence>MAENHFEKSVKALQTDNGKEYCNEKMDKFLKSQGIQRRLSAPRTPEQNGLAERKNRVLVEAVRCMLSYSGLPLAFWREALMTANYIRNRCPTMGLNGDIPYAKWFGKLPDLKFFKIFGAKVCVLNKAPKNKLTEKAEDGRFVGYSNESKAYRVWVPE</sequence>
<name>A0ABD2WJX9_9HYME</name>
<dbReference type="SUPFAM" id="SSF53098">
    <property type="entry name" value="Ribonuclease H-like"/>
    <property type="match status" value="1"/>
</dbReference>
<dbReference type="InterPro" id="IPR001584">
    <property type="entry name" value="Integrase_cat-core"/>
</dbReference>
<proteinExistence type="predicted"/>
<dbReference type="Proteomes" id="UP001627154">
    <property type="component" value="Unassembled WGS sequence"/>
</dbReference>
<dbReference type="PANTHER" id="PTHR42648">
    <property type="entry name" value="TRANSPOSASE, PUTATIVE-RELATED"/>
    <property type="match status" value="1"/>
</dbReference>
<dbReference type="Pfam" id="PF25597">
    <property type="entry name" value="SH3_retrovirus"/>
    <property type="match status" value="1"/>
</dbReference>
<gene>
    <name evidence="2" type="ORF">TKK_012582</name>
</gene>
<organism evidence="2 3">
    <name type="scientific">Trichogramma kaykai</name>
    <dbReference type="NCBI Taxonomy" id="54128"/>
    <lineage>
        <taxon>Eukaryota</taxon>
        <taxon>Metazoa</taxon>
        <taxon>Ecdysozoa</taxon>
        <taxon>Arthropoda</taxon>
        <taxon>Hexapoda</taxon>
        <taxon>Insecta</taxon>
        <taxon>Pterygota</taxon>
        <taxon>Neoptera</taxon>
        <taxon>Endopterygota</taxon>
        <taxon>Hymenoptera</taxon>
        <taxon>Apocrita</taxon>
        <taxon>Proctotrupomorpha</taxon>
        <taxon>Chalcidoidea</taxon>
        <taxon>Trichogrammatidae</taxon>
        <taxon>Trichogramma</taxon>
    </lineage>
</organism>
<evidence type="ECO:0000313" key="3">
    <source>
        <dbReference type="Proteomes" id="UP001627154"/>
    </source>
</evidence>
<reference evidence="2 3" key="1">
    <citation type="journal article" date="2024" name="bioRxiv">
        <title>A reference genome for Trichogramma kaykai: A tiny desert-dwelling parasitoid wasp with competing sex-ratio distorters.</title>
        <authorList>
            <person name="Culotta J."/>
            <person name="Lindsey A.R."/>
        </authorList>
    </citation>
    <scope>NUCLEOTIDE SEQUENCE [LARGE SCALE GENOMIC DNA]</scope>
    <source>
        <strain evidence="2 3">KSX58</strain>
    </source>
</reference>
<evidence type="ECO:0000259" key="1">
    <source>
        <dbReference type="PROSITE" id="PS50994"/>
    </source>
</evidence>
<comment type="caution">
    <text evidence="2">The sequence shown here is derived from an EMBL/GenBank/DDBJ whole genome shotgun (WGS) entry which is preliminary data.</text>
</comment>